<evidence type="ECO:0000313" key="8">
    <source>
        <dbReference type="Proteomes" id="UP001524944"/>
    </source>
</evidence>
<evidence type="ECO:0000256" key="4">
    <source>
        <dbReference type="ARBA" id="ARBA00022643"/>
    </source>
</evidence>
<dbReference type="RefSeq" id="WP_089612151.1">
    <property type="nucleotide sequence ID" value="NZ_CP022121.1"/>
</dbReference>
<dbReference type="InterPro" id="IPR029479">
    <property type="entry name" value="Nitroreductase"/>
</dbReference>
<evidence type="ECO:0000313" key="7">
    <source>
        <dbReference type="EMBL" id="MCR6546003.1"/>
    </source>
</evidence>
<dbReference type="EMBL" id="JANPWE010000005">
    <property type="protein sequence ID" value="MCR6546003.1"/>
    <property type="molecule type" value="Genomic_DNA"/>
</dbReference>
<evidence type="ECO:0000256" key="5">
    <source>
        <dbReference type="ARBA" id="ARBA00023002"/>
    </source>
</evidence>
<reference evidence="7 8" key="1">
    <citation type="submission" date="2022-08" db="EMBL/GenBank/DDBJ databases">
        <title>Proteogenomics of the novel Dehalobacterium formicoaceticum strain EZ94 highlights a key role of methyltransferases during anaerobic dichloromethane degradation.</title>
        <authorList>
            <person name="Wasmund K."/>
        </authorList>
    </citation>
    <scope>NUCLEOTIDE SEQUENCE [LARGE SCALE GENOMIC DNA]</scope>
    <source>
        <strain evidence="7 8">EZ94</strain>
    </source>
</reference>
<keyword evidence="5" id="KW-0560">Oxidoreductase</keyword>
<dbReference type="PANTHER" id="PTHR43673">
    <property type="entry name" value="NAD(P)H NITROREDUCTASE YDGI-RELATED"/>
    <property type="match status" value="1"/>
</dbReference>
<dbReference type="Pfam" id="PF00881">
    <property type="entry name" value="Nitroreductase"/>
    <property type="match status" value="1"/>
</dbReference>
<name>A0ABT1Y549_9FIRM</name>
<organism evidence="7 8">
    <name type="scientific">Dehalobacterium formicoaceticum</name>
    <dbReference type="NCBI Taxonomy" id="51515"/>
    <lineage>
        <taxon>Bacteria</taxon>
        <taxon>Bacillati</taxon>
        <taxon>Bacillota</taxon>
        <taxon>Clostridia</taxon>
        <taxon>Eubacteriales</taxon>
        <taxon>Peptococcaceae</taxon>
        <taxon>Dehalobacterium</taxon>
    </lineage>
</organism>
<evidence type="ECO:0000256" key="1">
    <source>
        <dbReference type="ARBA" id="ARBA00001917"/>
    </source>
</evidence>
<keyword evidence="8" id="KW-1185">Reference proteome</keyword>
<dbReference type="Proteomes" id="UP001524944">
    <property type="component" value="Unassembled WGS sequence"/>
</dbReference>
<comment type="caution">
    <text evidence="7">The sequence shown here is derived from an EMBL/GenBank/DDBJ whole genome shotgun (WGS) entry which is preliminary data.</text>
</comment>
<evidence type="ECO:0000259" key="6">
    <source>
        <dbReference type="Pfam" id="PF00881"/>
    </source>
</evidence>
<gene>
    <name evidence="7" type="ORF">NVS47_10845</name>
</gene>
<dbReference type="InterPro" id="IPR000415">
    <property type="entry name" value="Nitroreductase-like"/>
</dbReference>
<sequence length="175" mass="20032">MEWEDVLYMRRTTRKYQPHQIEDDDLERILDAAQMAPTAMGNEKTTHLTVVQDVNLLNRIREVVQLTSRKTGQKMDAFYGAPTVIFLSAADLSEDHIEYSDVACLIENMMLQATALNLGSTYIWGCLPKLRNNAEVLKELQLPANYEILSAVAVGYSDKPLVRREKRTRISMNRI</sequence>
<keyword evidence="3" id="KW-0285">Flavoprotein</keyword>
<evidence type="ECO:0000256" key="2">
    <source>
        <dbReference type="ARBA" id="ARBA00007118"/>
    </source>
</evidence>
<dbReference type="PANTHER" id="PTHR43673:SF2">
    <property type="entry name" value="NITROREDUCTASE"/>
    <property type="match status" value="1"/>
</dbReference>
<dbReference type="Gene3D" id="3.40.109.10">
    <property type="entry name" value="NADH Oxidase"/>
    <property type="match status" value="1"/>
</dbReference>
<evidence type="ECO:0000256" key="3">
    <source>
        <dbReference type="ARBA" id="ARBA00022630"/>
    </source>
</evidence>
<comment type="cofactor">
    <cofactor evidence="1">
        <name>FMN</name>
        <dbReference type="ChEBI" id="CHEBI:58210"/>
    </cofactor>
</comment>
<proteinExistence type="inferred from homology"/>
<protein>
    <submittedName>
        <fullName evidence="7">Nitroreductase family protein</fullName>
    </submittedName>
</protein>
<accession>A0ABT1Y549</accession>
<keyword evidence="4" id="KW-0288">FMN</keyword>
<dbReference type="SUPFAM" id="SSF55469">
    <property type="entry name" value="FMN-dependent nitroreductase-like"/>
    <property type="match status" value="1"/>
</dbReference>
<feature type="domain" description="Nitroreductase" evidence="6">
    <location>
        <begin position="9"/>
        <end position="156"/>
    </location>
</feature>
<comment type="similarity">
    <text evidence="2">Belongs to the nitroreductase family.</text>
</comment>